<reference evidence="1 2" key="1">
    <citation type="submission" date="2018-10" db="EMBL/GenBank/DDBJ databases">
        <title>Genomic Encyclopedia of Archaeal and Bacterial Type Strains, Phase II (KMG-II): from individual species to whole genera.</title>
        <authorList>
            <person name="Goeker M."/>
        </authorList>
    </citation>
    <scope>NUCLEOTIDE SEQUENCE [LARGE SCALE GENOMIC DNA]</scope>
    <source>
        <strain evidence="1 2">DSM 18602</strain>
    </source>
</reference>
<evidence type="ECO:0000313" key="2">
    <source>
        <dbReference type="Proteomes" id="UP000268007"/>
    </source>
</evidence>
<accession>A0A495J2Z7</accession>
<comment type="caution">
    <text evidence="1">The sequence shown here is derived from an EMBL/GenBank/DDBJ whole genome shotgun (WGS) entry which is preliminary data.</text>
</comment>
<gene>
    <name evidence="1" type="ORF">BDD43_3562</name>
</gene>
<proteinExistence type="predicted"/>
<organism evidence="1 2">
    <name type="scientific">Mucilaginibacter gracilis</name>
    <dbReference type="NCBI Taxonomy" id="423350"/>
    <lineage>
        <taxon>Bacteria</taxon>
        <taxon>Pseudomonadati</taxon>
        <taxon>Bacteroidota</taxon>
        <taxon>Sphingobacteriia</taxon>
        <taxon>Sphingobacteriales</taxon>
        <taxon>Sphingobacteriaceae</taxon>
        <taxon>Mucilaginibacter</taxon>
    </lineage>
</organism>
<protein>
    <submittedName>
        <fullName evidence="1">Phage/plasmid-like protein (TIGR03299 family)</fullName>
    </submittedName>
</protein>
<dbReference type="NCBIfam" id="TIGR03299">
    <property type="entry name" value="LGT_TIGR03299"/>
    <property type="match status" value="1"/>
</dbReference>
<dbReference type="InterPro" id="IPR017686">
    <property type="entry name" value="Phg/plasmid-like_prot"/>
</dbReference>
<evidence type="ECO:0000313" key="1">
    <source>
        <dbReference type="EMBL" id="RKR83356.1"/>
    </source>
</evidence>
<name>A0A495J2Z7_9SPHI</name>
<dbReference type="Proteomes" id="UP000268007">
    <property type="component" value="Unassembled WGS sequence"/>
</dbReference>
<dbReference type="AlphaFoldDB" id="A0A495J2Z7"/>
<sequence length="260" mass="29287">MNTPHIGVKPQIWQILGTKVSHCKTSTEAIQEAGLDFTVLKHPNLHTLPSGNNIISDNSFFTFRTDTEAVLGDKIGADYQVVQNTETFAFFDEIIKNYGLIKFDYAGSLGFGGNVFLTAKLPEHIRIGRDDLIDQYLFLSSTHDGTGSITIAFTPIRIWCSNTLNAAMQNCNNAIKIRHTASAAEKLKSAHKMLGLTDQLSTELEAIFNRWSRIRISDPQLKRLIQLAMVPNKETYQLLTTQGNRTIQPVQQYHFRSFRL</sequence>
<dbReference type="Pfam" id="PF06067">
    <property type="entry name" value="DUF932"/>
    <property type="match status" value="1"/>
</dbReference>
<dbReference type="EMBL" id="RBKU01000001">
    <property type="protein sequence ID" value="RKR83356.1"/>
    <property type="molecule type" value="Genomic_DNA"/>
</dbReference>
<dbReference type="InterPro" id="IPR026325">
    <property type="entry name" value="DUF932"/>
</dbReference>
<keyword evidence="2" id="KW-1185">Reference proteome</keyword>